<dbReference type="SUPFAM" id="SSF46689">
    <property type="entry name" value="Homeodomain-like"/>
    <property type="match status" value="1"/>
</dbReference>
<accession>A0A7Y3SZ02</accession>
<name>A0A7Y3SZ02_9CLOT</name>
<evidence type="ECO:0000256" key="2">
    <source>
        <dbReference type="PROSITE-ProRule" id="PRU00335"/>
    </source>
</evidence>
<reference evidence="4 5" key="1">
    <citation type="submission" date="2020-05" db="EMBL/GenBank/DDBJ databases">
        <title>Complete genome of Clostridium estertheticum subspecies estertheticum, isolated from Vacuum packed lamb meat from New Zealand imported to Switzerland.</title>
        <authorList>
            <person name="Wambui J."/>
            <person name="Stevens M.J.A."/>
            <person name="Stephan R."/>
        </authorList>
    </citation>
    <scope>NUCLEOTIDE SEQUENCE [LARGE SCALE GENOMIC DNA]</scope>
    <source>
        <strain evidence="4 5">CEST001</strain>
    </source>
</reference>
<dbReference type="GO" id="GO:0003677">
    <property type="term" value="F:DNA binding"/>
    <property type="evidence" value="ECO:0007669"/>
    <property type="project" value="UniProtKB-UniRule"/>
</dbReference>
<dbReference type="InterPro" id="IPR009057">
    <property type="entry name" value="Homeodomain-like_sf"/>
</dbReference>
<dbReference type="InterPro" id="IPR001647">
    <property type="entry name" value="HTH_TetR"/>
</dbReference>
<feature type="DNA-binding region" description="H-T-H motif" evidence="2">
    <location>
        <begin position="26"/>
        <end position="45"/>
    </location>
</feature>
<dbReference type="InterPro" id="IPR039532">
    <property type="entry name" value="TetR_C_Firmicutes"/>
</dbReference>
<dbReference type="EMBL" id="JABEYB010000014">
    <property type="protein sequence ID" value="NNU77650.1"/>
    <property type="molecule type" value="Genomic_DNA"/>
</dbReference>
<protein>
    <submittedName>
        <fullName evidence="4">TetR family transcriptional regulator</fullName>
    </submittedName>
</protein>
<comment type="caution">
    <text evidence="4">The sequence shown here is derived from an EMBL/GenBank/DDBJ whole genome shotgun (WGS) entry which is preliminary data.</text>
</comment>
<gene>
    <name evidence="4" type="ORF">HLQ16_17095</name>
</gene>
<dbReference type="Gene3D" id="1.10.357.10">
    <property type="entry name" value="Tetracycline Repressor, domain 2"/>
    <property type="match status" value="1"/>
</dbReference>
<feature type="domain" description="HTH tetR-type" evidence="3">
    <location>
        <begin position="3"/>
        <end position="63"/>
    </location>
</feature>
<dbReference type="Pfam" id="PF14278">
    <property type="entry name" value="TetR_C_8"/>
    <property type="match status" value="1"/>
</dbReference>
<organism evidence="4 5">
    <name type="scientific">Clostridium estertheticum</name>
    <dbReference type="NCBI Taxonomy" id="238834"/>
    <lineage>
        <taxon>Bacteria</taxon>
        <taxon>Bacillati</taxon>
        <taxon>Bacillota</taxon>
        <taxon>Clostridia</taxon>
        <taxon>Eubacteriales</taxon>
        <taxon>Clostridiaceae</taxon>
        <taxon>Clostridium</taxon>
    </lineage>
</organism>
<dbReference type="AlphaFoldDB" id="A0A7Y3SZ02"/>
<dbReference type="Pfam" id="PF00440">
    <property type="entry name" value="TetR_N"/>
    <property type="match status" value="1"/>
</dbReference>
<dbReference type="Proteomes" id="UP000531659">
    <property type="component" value="Unassembled WGS sequence"/>
</dbReference>
<evidence type="ECO:0000256" key="1">
    <source>
        <dbReference type="ARBA" id="ARBA00023125"/>
    </source>
</evidence>
<sequence>MAIDIHILLAEALLELCDQKSVTSITIKDLLEETGVSRQTFYNRFRDKNDLIQWTYEHKVLNIFLNNNPENTYYKNTLSYYKNIDAHRNFLKQACSSREQNCLMDFIVKFAIDYDLKWHQQHYGNKSLPKELIFASKYHSVASINAAIEWICSDNPEPAKVMAKRITNLRKISLSDVLFGPDNKIYSCEDADNEK</sequence>
<dbReference type="PROSITE" id="PS50977">
    <property type="entry name" value="HTH_TETR_2"/>
    <property type="match status" value="1"/>
</dbReference>
<dbReference type="RefSeq" id="WP_171298284.1">
    <property type="nucleotide sequence ID" value="NZ_CP086140.1"/>
</dbReference>
<evidence type="ECO:0000259" key="3">
    <source>
        <dbReference type="PROSITE" id="PS50977"/>
    </source>
</evidence>
<proteinExistence type="predicted"/>
<evidence type="ECO:0000313" key="5">
    <source>
        <dbReference type="Proteomes" id="UP000531659"/>
    </source>
</evidence>
<evidence type="ECO:0000313" key="4">
    <source>
        <dbReference type="EMBL" id="NNU77650.1"/>
    </source>
</evidence>
<keyword evidence="1 2" id="KW-0238">DNA-binding</keyword>